<evidence type="ECO:0000256" key="6">
    <source>
        <dbReference type="ARBA" id="ARBA00022816"/>
    </source>
</evidence>
<evidence type="ECO:0000256" key="14">
    <source>
        <dbReference type="SAM" id="MobiDB-lite"/>
    </source>
</evidence>
<protein>
    <recommendedName>
        <fullName evidence="11">Nucleoporin NSP1</fullName>
    </recommendedName>
    <alternativeName>
        <fullName evidence="12">Nuclear pore protein NSP1</fullName>
    </alternativeName>
    <alternativeName>
        <fullName evidence="13">Nucleoskeletal-like protein</fullName>
    </alternativeName>
</protein>
<feature type="compositionally biased region" description="Polar residues" evidence="14">
    <location>
        <begin position="229"/>
        <end position="238"/>
    </location>
</feature>
<name>A0AAN5BTS2_ASPOZ</name>
<feature type="region of interest" description="Disordered" evidence="14">
    <location>
        <begin position="1"/>
        <end position="477"/>
    </location>
</feature>
<sequence length="740" mass="74369">MSFSFGAPASNGGSGKSLFGTAGNSNTGSSPGSLFGNIGASTSGSSSPSMFGTSSATGGQGSTLFGGATGSAATPSSGTTAFSFGTQNKPAGTTQAPSLFGSGSQTPKTNETPSSGQTPAGGLFGNAAKPAGGLFANATSTPGQSGGSIFGNTASTTPAGPPPQGGATGQPQSLFGQTAQKPGGLFGNVNTTSSSSTTPTTATAPSTNPLFGGAPQTQTQSNGGGGLFGSNTQNTQQKPLFGSTPAAPAGGNLFGNANKPAESTTPTTSADTAPKPLFGAAPTPSTGGTTSAQTPSLFQKPAAGTDSAPKPAFSLGTTNTSAQPSTTSAASSATPQKSLFPAIGGTTSSTTPSTTPAAAPSGGMFSALGAAKPTGTTAPSTTATAPPATQPAAPTGGLFGNKPAGTTASSQPSTTSATPAAATDASKPSLTTPSAPATSTATGTTGATATSNAATGGAALGASTAGPTPPAQSRLKNKTMDEIITRWATDLTKYQKDFKEQAEKVAEWDRMLVENGTKVQKLYGSTVDAERATQEVERQLASVEGQQEELGSWLDRYEREVDEMMSKQVGPGESLQGPDQERERTYKLAEKLSERLDEMGKDLTSMIEEVNGASATLSKTNKADEPVSIALTTDCATTNNSARFLKSCAFSIPTCRNCRLSIKAHPNSKPRSAQPRRLDSLCLPGSVMASAAPAWPIRLRLMIFIALIWDVGNGVMRNFRNHGFSYTRKHTAIVIIDRRI</sequence>
<keyword evidence="9" id="KW-0906">Nuclear pore complex</keyword>
<dbReference type="AlphaFoldDB" id="A0AAN5BTS2"/>
<feature type="compositionally biased region" description="Polar residues" evidence="14">
    <location>
        <begin position="87"/>
        <end position="118"/>
    </location>
</feature>
<evidence type="ECO:0000256" key="4">
    <source>
        <dbReference type="ARBA" id="ARBA00005911"/>
    </source>
</evidence>
<keyword evidence="10" id="KW-0539">Nucleus</keyword>
<evidence type="ECO:0000259" key="15">
    <source>
        <dbReference type="Pfam" id="PF05064"/>
    </source>
</evidence>
<reference evidence="16" key="1">
    <citation type="submission" date="2023-04" db="EMBL/GenBank/DDBJ databases">
        <title>Aspergillus oryzae NBRC 4228.</title>
        <authorList>
            <person name="Ichikawa N."/>
            <person name="Sato H."/>
            <person name="Tonouchi N."/>
        </authorList>
    </citation>
    <scope>NUCLEOTIDE SEQUENCE</scope>
    <source>
        <strain evidence="16">NBRC 4228</strain>
    </source>
</reference>
<comment type="subcellular location">
    <subcellularLocation>
        <location evidence="1">Nucleus membrane</location>
        <topology evidence="1">Peripheral membrane protein</topology>
        <orientation evidence="1">Cytoplasmic side</orientation>
    </subcellularLocation>
    <subcellularLocation>
        <location evidence="3">Nucleus membrane</location>
        <topology evidence="3">Peripheral membrane protein</topology>
        <orientation evidence="3">Nucleoplasmic side</orientation>
    </subcellularLocation>
    <subcellularLocation>
        <location evidence="2">Nucleus</location>
        <location evidence="2">Nuclear pore complex</location>
    </subcellularLocation>
</comment>
<comment type="caution">
    <text evidence="16">The sequence shown here is derived from an EMBL/GenBank/DDBJ whole genome shotgun (WGS) entry which is preliminary data.</text>
</comment>
<dbReference type="InterPro" id="IPR007758">
    <property type="entry name" value="Nucleoporin_NSP1_C"/>
</dbReference>
<evidence type="ECO:0000313" key="17">
    <source>
        <dbReference type="Proteomes" id="UP001165205"/>
    </source>
</evidence>
<evidence type="ECO:0000256" key="13">
    <source>
        <dbReference type="ARBA" id="ARBA00081079"/>
    </source>
</evidence>
<dbReference type="GO" id="GO:0006606">
    <property type="term" value="P:protein import into nucleus"/>
    <property type="evidence" value="ECO:0007669"/>
    <property type="project" value="TreeGrafter"/>
</dbReference>
<keyword evidence="8" id="KW-0811">Translocation</keyword>
<feature type="compositionally biased region" description="Low complexity" evidence="14">
    <location>
        <begin position="39"/>
        <end position="86"/>
    </location>
</feature>
<evidence type="ECO:0000256" key="3">
    <source>
        <dbReference type="ARBA" id="ARBA00004620"/>
    </source>
</evidence>
<feature type="domain" description="Nucleoporin NSP1-like C-terminal" evidence="15">
    <location>
        <begin position="467"/>
        <end position="570"/>
    </location>
</feature>
<dbReference type="Proteomes" id="UP001165205">
    <property type="component" value="Unassembled WGS sequence"/>
</dbReference>
<evidence type="ECO:0000256" key="7">
    <source>
        <dbReference type="ARBA" id="ARBA00022927"/>
    </source>
</evidence>
<keyword evidence="6" id="KW-0509">mRNA transport</keyword>
<evidence type="ECO:0000313" key="16">
    <source>
        <dbReference type="EMBL" id="GMG24515.1"/>
    </source>
</evidence>
<dbReference type="EMBL" id="BSYA01000011">
    <property type="protein sequence ID" value="GMG24515.1"/>
    <property type="molecule type" value="Genomic_DNA"/>
</dbReference>
<dbReference type="PANTHER" id="PTHR12084">
    <property type="entry name" value="NUCLEAR PORE GLYCOPROTEIN P62-RELATED"/>
    <property type="match status" value="1"/>
</dbReference>
<dbReference type="InterPro" id="IPR026010">
    <property type="entry name" value="NSP1/NUP62"/>
</dbReference>
<evidence type="ECO:0000256" key="5">
    <source>
        <dbReference type="ARBA" id="ARBA00022448"/>
    </source>
</evidence>
<dbReference type="GO" id="GO:0017056">
    <property type="term" value="F:structural constituent of nuclear pore"/>
    <property type="evidence" value="ECO:0007669"/>
    <property type="project" value="InterPro"/>
</dbReference>
<evidence type="ECO:0000256" key="2">
    <source>
        <dbReference type="ARBA" id="ARBA00004567"/>
    </source>
</evidence>
<keyword evidence="7" id="KW-0653">Protein transport</keyword>
<dbReference type="PANTHER" id="PTHR12084:SF0">
    <property type="entry name" value="NUCLEAR PORE GLYCOPROTEIN P62"/>
    <property type="match status" value="1"/>
</dbReference>
<evidence type="ECO:0000256" key="12">
    <source>
        <dbReference type="ARBA" id="ARBA00078941"/>
    </source>
</evidence>
<dbReference type="GO" id="GO:0031965">
    <property type="term" value="C:nuclear membrane"/>
    <property type="evidence" value="ECO:0007669"/>
    <property type="project" value="UniProtKB-SubCell"/>
</dbReference>
<evidence type="ECO:0000256" key="1">
    <source>
        <dbReference type="ARBA" id="ARBA00004335"/>
    </source>
</evidence>
<evidence type="ECO:0000256" key="10">
    <source>
        <dbReference type="ARBA" id="ARBA00023242"/>
    </source>
</evidence>
<feature type="compositionally biased region" description="Polar residues" evidence="14">
    <location>
        <begin position="22"/>
        <end position="32"/>
    </location>
</feature>
<dbReference type="FunFam" id="1.20.5.170:FF:000040">
    <property type="entry name" value="Nuclear pore glycoprotein p62"/>
    <property type="match status" value="1"/>
</dbReference>
<keyword evidence="5" id="KW-0813">Transport</keyword>
<dbReference type="InterPro" id="IPR025574">
    <property type="entry name" value="Nucleoporin_FG_rpt"/>
</dbReference>
<feature type="compositionally biased region" description="Low complexity" evidence="14">
    <location>
        <begin position="260"/>
        <end position="296"/>
    </location>
</feature>
<dbReference type="Pfam" id="PF13634">
    <property type="entry name" value="Nucleoporin_FG"/>
    <property type="match status" value="2"/>
</dbReference>
<dbReference type="Pfam" id="PF05064">
    <property type="entry name" value="Nsp1_C"/>
    <property type="match status" value="1"/>
</dbReference>
<evidence type="ECO:0000256" key="8">
    <source>
        <dbReference type="ARBA" id="ARBA00023010"/>
    </source>
</evidence>
<gene>
    <name evidence="16" type="ORF">Aory04_000174400</name>
</gene>
<evidence type="ECO:0000256" key="11">
    <source>
        <dbReference type="ARBA" id="ARBA00068864"/>
    </source>
</evidence>
<feature type="compositionally biased region" description="Low complexity" evidence="14">
    <location>
        <begin position="317"/>
        <end position="396"/>
    </location>
</feature>
<dbReference type="GO" id="GO:0044613">
    <property type="term" value="C:nuclear pore central transport channel"/>
    <property type="evidence" value="ECO:0007669"/>
    <property type="project" value="TreeGrafter"/>
</dbReference>
<organism evidence="16 17">
    <name type="scientific">Aspergillus oryzae</name>
    <name type="common">Yellow koji mold</name>
    <dbReference type="NCBI Taxonomy" id="5062"/>
    <lineage>
        <taxon>Eukaryota</taxon>
        <taxon>Fungi</taxon>
        <taxon>Dikarya</taxon>
        <taxon>Ascomycota</taxon>
        <taxon>Pezizomycotina</taxon>
        <taxon>Eurotiomycetes</taxon>
        <taxon>Eurotiomycetidae</taxon>
        <taxon>Eurotiales</taxon>
        <taxon>Aspergillaceae</taxon>
        <taxon>Aspergillus</taxon>
        <taxon>Aspergillus subgen. Circumdati</taxon>
    </lineage>
</organism>
<dbReference type="GO" id="GO:0005543">
    <property type="term" value="F:phospholipid binding"/>
    <property type="evidence" value="ECO:0007669"/>
    <property type="project" value="TreeGrafter"/>
</dbReference>
<evidence type="ECO:0000256" key="9">
    <source>
        <dbReference type="ARBA" id="ARBA00023132"/>
    </source>
</evidence>
<proteinExistence type="inferred from homology"/>
<dbReference type="GO" id="GO:0006405">
    <property type="term" value="P:RNA export from nucleus"/>
    <property type="evidence" value="ECO:0007669"/>
    <property type="project" value="TreeGrafter"/>
</dbReference>
<feature type="compositionally biased region" description="Low complexity" evidence="14">
    <location>
        <begin position="403"/>
        <end position="466"/>
    </location>
</feature>
<feature type="compositionally biased region" description="Low complexity" evidence="14">
    <location>
        <begin position="191"/>
        <end position="207"/>
    </location>
</feature>
<dbReference type="GO" id="GO:0051028">
    <property type="term" value="P:mRNA transport"/>
    <property type="evidence" value="ECO:0007669"/>
    <property type="project" value="UniProtKB-KW"/>
</dbReference>
<comment type="similarity">
    <text evidence="4">Belongs to the nucleoporin NSP1/NUP62 family.</text>
</comment>
<dbReference type="Gene3D" id="1.20.5.170">
    <property type="match status" value="1"/>
</dbReference>
<accession>A0AAN5BTS2</accession>